<dbReference type="Gene3D" id="3.40.50.2300">
    <property type="match status" value="1"/>
</dbReference>
<keyword evidence="5" id="KW-0804">Transcription</keyword>
<dbReference type="PROSITE" id="PS00622">
    <property type="entry name" value="HTH_LUXR_1"/>
    <property type="match status" value="1"/>
</dbReference>
<keyword evidence="4" id="KW-0238">DNA-binding</keyword>
<evidence type="ECO:0000256" key="4">
    <source>
        <dbReference type="ARBA" id="ARBA00023125"/>
    </source>
</evidence>
<dbReference type="PATRIC" id="fig|768671.3.peg.2197"/>
<feature type="modified residue" description="4-aspartylphosphate" evidence="6">
    <location>
        <position position="57"/>
    </location>
</feature>
<dbReference type="SMART" id="SM00421">
    <property type="entry name" value="HTH_LUXR"/>
    <property type="match status" value="1"/>
</dbReference>
<evidence type="ECO:0000313" key="9">
    <source>
        <dbReference type="EMBL" id="EGV18655.1"/>
    </source>
</evidence>
<dbReference type="GO" id="GO:0006355">
    <property type="term" value="P:regulation of DNA-templated transcription"/>
    <property type="evidence" value="ECO:0007669"/>
    <property type="project" value="InterPro"/>
</dbReference>
<dbReference type="PANTHER" id="PTHR44688:SF16">
    <property type="entry name" value="DNA-BINDING TRANSCRIPTIONAL ACTIVATOR DEVR_DOSR"/>
    <property type="match status" value="1"/>
</dbReference>
<dbReference type="GO" id="GO:0000160">
    <property type="term" value="P:phosphorelay signal transduction system"/>
    <property type="evidence" value="ECO:0007669"/>
    <property type="project" value="UniProtKB-KW"/>
</dbReference>
<evidence type="ECO:0000256" key="1">
    <source>
        <dbReference type="ARBA" id="ARBA00022553"/>
    </source>
</evidence>
<dbReference type="PANTHER" id="PTHR44688">
    <property type="entry name" value="DNA-BINDING TRANSCRIPTIONAL ACTIVATOR DEVR_DOSR"/>
    <property type="match status" value="1"/>
</dbReference>
<dbReference type="SUPFAM" id="SSF46894">
    <property type="entry name" value="C-terminal effector domain of the bipartite response regulators"/>
    <property type="match status" value="1"/>
</dbReference>
<dbReference type="SMART" id="SM00448">
    <property type="entry name" value="REC"/>
    <property type="match status" value="1"/>
</dbReference>
<gene>
    <name evidence="9" type="ORF">ThimaDRAFT_2073</name>
</gene>
<dbReference type="CDD" id="cd17537">
    <property type="entry name" value="REC_FixJ"/>
    <property type="match status" value="1"/>
</dbReference>
<dbReference type="AlphaFoldDB" id="F9UB37"/>
<evidence type="ECO:0000256" key="2">
    <source>
        <dbReference type="ARBA" id="ARBA00023012"/>
    </source>
</evidence>
<feature type="domain" description="HTH luxR-type" evidence="7">
    <location>
        <begin position="138"/>
        <end position="203"/>
    </location>
</feature>
<keyword evidence="3" id="KW-0805">Transcription regulation</keyword>
<dbReference type="EMBL" id="AFWV01000006">
    <property type="protein sequence ID" value="EGV18655.1"/>
    <property type="molecule type" value="Genomic_DNA"/>
</dbReference>
<evidence type="ECO:0000259" key="7">
    <source>
        <dbReference type="PROSITE" id="PS50043"/>
    </source>
</evidence>
<dbReference type="Pfam" id="PF00196">
    <property type="entry name" value="GerE"/>
    <property type="match status" value="1"/>
</dbReference>
<evidence type="ECO:0000256" key="5">
    <source>
        <dbReference type="ARBA" id="ARBA00023163"/>
    </source>
</evidence>
<accession>F9UB37</accession>
<feature type="domain" description="Response regulatory" evidence="8">
    <location>
        <begin position="8"/>
        <end position="122"/>
    </location>
</feature>
<organism evidence="9 10">
    <name type="scientific">Thiocapsa marina 5811</name>
    <dbReference type="NCBI Taxonomy" id="768671"/>
    <lineage>
        <taxon>Bacteria</taxon>
        <taxon>Pseudomonadati</taxon>
        <taxon>Pseudomonadota</taxon>
        <taxon>Gammaproteobacteria</taxon>
        <taxon>Chromatiales</taxon>
        <taxon>Chromatiaceae</taxon>
        <taxon>Thiocapsa</taxon>
    </lineage>
</organism>
<evidence type="ECO:0000313" key="10">
    <source>
        <dbReference type="Proteomes" id="UP000005459"/>
    </source>
</evidence>
<dbReference type="InterPro" id="IPR001789">
    <property type="entry name" value="Sig_transdc_resp-reg_receiver"/>
</dbReference>
<dbReference type="OrthoDB" id="9802186at2"/>
<dbReference type="InterPro" id="IPR016032">
    <property type="entry name" value="Sig_transdc_resp-reg_C-effctor"/>
</dbReference>
<dbReference type="SUPFAM" id="SSF52172">
    <property type="entry name" value="CheY-like"/>
    <property type="match status" value="1"/>
</dbReference>
<dbReference type="Proteomes" id="UP000005459">
    <property type="component" value="Unassembled WGS sequence"/>
</dbReference>
<dbReference type="eggNOG" id="COG4566">
    <property type="taxonomic scope" value="Bacteria"/>
</dbReference>
<dbReference type="InterPro" id="IPR000792">
    <property type="entry name" value="Tscrpt_reg_LuxR_C"/>
</dbReference>
<dbReference type="PROSITE" id="PS50043">
    <property type="entry name" value="HTH_LUXR_2"/>
    <property type="match status" value="1"/>
</dbReference>
<protein>
    <submittedName>
        <fullName evidence="9">Two component transcriptional regulator, LuxR family</fullName>
    </submittedName>
</protein>
<name>F9UB37_9GAMM</name>
<evidence type="ECO:0000256" key="3">
    <source>
        <dbReference type="ARBA" id="ARBA00023015"/>
    </source>
</evidence>
<dbReference type="GO" id="GO:0003677">
    <property type="term" value="F:DNA binding"/>
    <property type="evidence" value="ECO:0007669"/>
    <property type="project" value="UniProtKB-KW"/>
</dbReference>
<dbReference type="STRING" id="768671.ThimaDRAFT_2073"/>
<keyword evidence="10" id="KW-1185">Reference proteome</keyword>
<reference evidence="9 10" key="1">
    <citation type="submission" date="2011-06" db="EMBL/GenBank/DDBJ databases">
        <title>The draft genome of Thiocapsa marina 5811.</title>
        <authorList>
            <consortium name="US DOE Joint Genome Institute (JGI-PGF)"/>
            <person name="Lucas S."/>
            <person name="Han J."/>
            <person name="Cheng J.-F."/>
            <person name="Goodwin L."/>
            <person name="Pitluck S."/>
            <person name="Peters L."/>
            <person name="Land M.L."/>
            <person name="Hauser L."/>
            <person name="Vogl K."/>
            <person name="Liu Z."/>
            <person name="Imhoff J."/>
            <person name="Thiel V."/>
            <person name="Frigaard N.-U."/>
            <person name="Bryant D."/>
            <person name="Woyke T.J."/>
        </authorList>
    </citation>
    <scope>NUCLEOTIDE SEQUENCE [LARGE SCALE GENOMIC DNA]</scope>
    <source>
        <strain evidence="9 10">5811</strain>
    </source>
</reference>
<dbReference type="InterPro" id="IPR011006">
    <property type="entry name" value="CheY-like_superfamily"/>
</dbReference>
<dbReference type="FunFam" id="3.40.50.2300:FF:000018">
    <property type="entry name" value="DNA-binding transcriptional regulator NtrC"/>
    <property type="match status" value="1"/>
</dbReference>
<dbReference type="PRINTS" id="PR00038">
    <property type="entry name" value="HTHLUXR"/>
</dbReference>
<keyword evidence="1 6" id="KW-0597">Phosphoprotein</keyword>
<dbReference type="CDD" id="cd06170">
    <property type="entry name" value="LuxR_C_like"/>
    <property type="match status" value="1"/>
</dbReference>
<dbReference type="InterPro" id="IPR036388">
    <property type="entry name" value="WH-like_DNA-bd_sf"/>
</dbReference>
<dbReference type="Gene3D" id="1.10.10.10">
    <property type="entry name" value="Winged helix-like DNA-binding domain superfamily/Winged helix DNA-binding domain"/>
    <property type="match status" value="1"/>
</dbReference>
<proteinExistence type="predicted"/>
<dbReference type="Pfam" id="PF00072">
    <property type="entry name" value="Response_reg"/>
    <property type="match status" value="1"/>
</dbReference>
<sequence>MTTTAKQTVFIVDDDDAVRDSIQELLESVGLRAEGHASGQAFLNAFEPERPGCLILDVRMAGISGLAVQERLNALGTTLPIIMLTAHGDVPIAVQAMQAGAVDFLQKPYRDQALLDSVNRALGLDLGARRSGTGDGDLAQGLSLLTQREREVFDYLLKGGTSKEIARELDVSHRTIEAHRQNLLRKLGVSSVKELLALALASRRER</sequence>
<evidence type="ECO:0000259" key="8">
    <source>
        <dbReference type="PROSITE" id="PS50110"/>
    </source>
</evidence>
<evidence type="ECO:0000256" key="6">
    <source>
        <dbReference type="PROSITE-ProRule" id="PRU00169"/>
    </source>
</evidence>
<dbReference type="PROSITE" id="PS50110">
    <property type="entry name" value="RESPONSE_REGULATORY"/>
    <property type="match status" value="1"/>
</dbReference>
<keyword evidence="2" id="KW-0902">Two-component regulatory system</keyword>